<comment type="caution">
    <text evidence="1">The sequence shown here is derived from an EMBL/GenBank/DDBJ whole genome shotgun (WGS) entry which is preliminary data.</text>
</comment>
<organism evidence="1 2">
    <name type="scientific">Naganishia friedmannii</name>
    <dbReference type="NCBI Taxonomy" id="89922"/>
    <lineage>
        <taxon>Eukaryota</taxon>
        <taxon>Fungi</taxon>
        <taxon>Dikarya</taxon>
        <taxon>Basidiomycota</taxon>
        <taxon>Agaricomycotina</taxon>
        <taxon>Tremellomycetes</taxon>
        <taxon>Filobasidiales</taxon>
        <taxon>Filobasidiaceae</taxon>
        <taxon>Naganishia</taxon>
    </lineage>
</organism>
<keyword evidence="2" id="KW-1185">Reference proteome</keyword>
<proteinExistence type="predicted"/>
<sequence length="317" mass="35196">MSAITSSLRKSLLTGVPAASRILRPTTLTALRPFSVSRPALNSTSSLQESFHTTPSTLDVSSSVLGEPTAKTITRWQAGLWERLESEMQTNSKLSDYITRQRTLHPQGTLSMTDLLSFLSRDPTLSLAFNYASLLLNTSFFLEGLVKDPAAKQHVPAGYAGLEEQLVAQARGMVGSGWLWIVSYDRKITTIPTYGSGTVLVRNRMQQGRDAATPIFYPPTSTSSPSSTEPSTQQQQQQQQLQQQPPRVENDEDHPFIGTGTDYKPIKPLAVINLFEHAYLARHTGTAEGGLDVWGKEQWVRDWFRMVDWAQVKSRAN</sequence>
<dbReference type="EMBL" id="JASBWT010000011">
    <property type="protein sequence ID" value="KAJ9100639.1"/>
    <property type="molecule type" value="Genomic_DNA"/>
</dbReference>
<evidence type="ECO:0000313" key="2">
    <source>
        <dbReference type="Proteomes" id="UP001227268"/>
    </source>
</evidence>
<protein>
    <submittedName>
        <fullName evidence="1">Uncharacterized protein</fullName>
    </submittedName>
</protein>
<dbReference type="Proteomes" id="UP001227268">
    <property type="component" value="Unassembled WGS sequence"/>
</dbReference>
<reference evidence="1" key="1">
    <citation type="submission" date="2023-04" db="EMBL/GenBank/DDBJ databases">
        <title>Draft Genome sequencing of Naganishia species isolated from polar environments using Oxford Nanopore Technology.</title>
        <authorList>
            <person name="Leo P."/>
            <person name="Venkateswaran K."/>
        </authorList>
    </citation>
    <scope>NUCLEOTIDE SEQUENCE</scope>
    <source>
        <strain evidence="1">MNA-CCFEE 5423</strain>
    </source>
</reference>
<gene>
    <name evidence="1" type="ORF">QFC21_003683</name>
</gene>
<accession>A0ACC2VND1</accession>
<name>A0ACC2VND1_9TREE</name>
<evidence type="ECO:0000313" key="1">
    <source>
        <dbReference type="EMBL" id="KAJ9100639.1"/>
    </source>
</evidence>